<dbReference type="OrthoDB" id="540004at2759"/>
<reference evidence="1" key="1">
    <citation type="submission" date="2014-12" db="EMBL/GenBank/DDBJ databases">
        <title>Genome Sequence of Valsa Canker Pathogens Uncovers a Specific Adaption of Colonization on Woody Bark.</title>
        <authorList>
            <person name="Yin Z."/>
            <person name="Liu H."/>
            <person name="Gao X."/>
            <person name="Li Z."/>
            <person name="Song N."/>
            <person name="Ke X."/>
            <person name="Dai Q."/>
            <person name="Wu Y."/>
            <person name="Sun Y."/>
            <person name="Xu J.-R."/>
            <person name="Kang Z.K."/>
            <person name="Wang L."/>
            <person name="Huang L."/>
        </authorList>
    </citation>
    <scope>NUCLEOTIDE SEQUENCE [LARGE SCALE GENOMIC DNA]</scope>
    <source>
        <strain evidence="1">03-8</strain>
    </source>
</reference>
<dbReference type="PANTHER" id="PTHR45036">
    <property type="entry name" value="METHYLTRANSFERASE LIKE 7B"/>
    <property type="match status" value="1"/>
</dbReference>
<dbReference type="Proteomes" id="UP000078559">
    <property type="component" value="Chromosome 12"/>
</dbReference>
<evidence type="ECO:0000313" key="2">
    <source>
        <dbReference type="Proteomes" id="UP000078559"/>
    </source>
</evidence>
<gene>
    <name evidence="1" type="ORF">VM1G_09770</name>
</gene>
<dbReference type="InterPro" id="IPR052356">
    <property type="entry name" value="Thiol_S-MT"/>
</dbReference>
<dbReference type="CDD" id="cd02440">
    <property type="entry name" value="AdoMet_MTases"/>
    <property type="match status" value="1"/>
</dbReference>
<dbReference type="SUPFAM" id="SSF53335">
    <property type="entry name" value="S-adenosyl-L-methionine-dependent methyltransferases"/>
    <property type="match status" value="1"/>
</dbReference>
<dbReference type="PANTHER" id="PTHR45036:SF1">
    <property type="entry name" value="METHYLTRANSFERASE LIKE 7A"/>
    <property type="match status" value="1"/>
</dbReference>
<organism evidence="1 2">
    <name type="scientific">Cytospora mali</name>
    <name type="common">Apple Valsa canker fungus</name>
    <name type="synonym">Valsa mali</name>
    <dbReference type="NCBI Taxonomy" id="578113"/>
    <lineage>
        <taxon>Eukaryota</taxon>
        <taxon>Fungi</taxon>
        <taxon>Dikarya</taxon>
        <taxon>Ascomycota</taxon>
        <taxon>Pezizomycotina</taxon>
        <taxon>Sordariomycetes</taxon>
        <taxon>Sordariomycetidae</taxon>
        <taxon>Diaporthales</taxon>
        <taxon>Cytosporaceae</taxon>
        <taxon>Cytospora</taxon>
    </lineage>
</organism>
<name>A0A194WCU2_CYTMA</name>
<dbReference type="Pfam" id="PF13489">
    <property type="entry name" value="Methyltransf_23"/>
    <property type="match status" value="1"/>
</dbReference>
<dbReference type="EMBL" id="CM003109">
    <property type="protein sequence ID" value="KUI74224.1"/>
    <property type="molecule type" value="Genomic_DNA"/>
</dbReference>
<protein>
    <submittedName>
        <fullName evidence="1">Methyltransferase-like protein 7B</fullName>
    </submittedName>
</protein>
<sequence>MSSPQEDSVSVDPPSGLWARWDGCVGLSQRFKFAAWYYLKDVWARLRRGHINTLINNNATRDHAFAEFYQAVSKDFAAYEATTPVPALVASAHGRVLELGPGTGIQLERFEPSRIEHVYGVEPNTAFFPAFTDRLRENRLGQDGKYTLIPCGVEDGEALARFGVVEGSLDCVVSIQVLCSVPDVEGQVQHMYKLLKPGGEFIFWEHCRSSDPVTRAVQWIWCLLWTPVFGGCRLDRVTKEALVGAADWERVEVEVEMLLENPMPRISGRLIKPRVA</sequence>
<proteinExistence type="predicted"/>
<dbReference type="AlphaFoldDB" id="A0A194WCU2"/>
<dbReference type="SMR" id="A0A194WCU2"/>
<dbReference type="Gene3D" id="3.40.50.150">
    <property type="entry name" value="Vaccinia Virus protein VP39"/>
    <property type="match status" value="1"/>
</dbReference>
<evidence type="ECO:0000313" key="1">
    <source>
        <dbReference type="EMBL" id="KUI74224.1"/>
    </source>
</evidence>
<accession>A0A194WCU2</accession>
<dbReference type="InterPro" id="IPR029063">
    <property type="entry name" value="SAM-dependent_MTases_sf"/>
</dbReference>
<keyword evidence="2" id="KW-1185">Reference proteome</keyword>